<proteinExistence type="inferred from homology"/>
<dbReference type="GO" id="GO:0020037">
    <property type="term" value="F:heme binding"/>
    <property type="evidence" value="ECO:0007669"/>
    <property type="project" value="InterPro"/>
</dbReference>
<dbReference type="InterPro" id="IPR002401">
    <property type="entry name" value="Cyt_P450_E_grp-I"/>
</dbReference>
<dbReference type="Pfam" id="PF00067">
    <property type="entry name" value="p450"/>
    <property type="match status" value="1"/>
</dbReference>
<feature type="non-terminal residue" evidence="3">
    <location>
        <position position="1"/>
    </location>
</feature>
<dbReference type="GO" id="GO:0005506">
    <property type="term" value="F:iron ion binding"/>
    <property type="evidence" value="ECO:0007669"/>
    <property type="project" value="InterPro"/>
</dbReference>
<dbReference type="SUPFAM" id="SSF48264">
    <property type="entry name" value="Cytochrome P450"/>
    <property type="match status" value="1"/>
</dbReference>
<organism evidence="3 4">
    <name type="scientific">Papaver atlanticum</name>
    <dbReference type="NCBI Taxonomy" id="357466"/>
    <lineage>
        <taxon>Eukaryota</taxon>
        <taxon>Viridiplantae</taxon>
        <taxon>Streptophyta</taxon>
        <taxon>Embryophyta</taxon>
        <taxon>Tracheophyta</taxon>
        <taxon>Spermatophyta</taxon>
        <taxon>Magnoliopsida</taxon>
        <taxon>Ranunculales</taxon>
        <taxon>Papaveraceae</taxon>
        <taxon>Papaveroideae</taxon>
        <taxon>Papaver</taxon>
    </lineage>
</organism>
<evidence type="ECO:0000256" key="1">
    <source>
        <dbReference type="ARBA" id="ARBA00010617"/>
    </source>
</evidence>
<reference evidence="3" key="1">
    <citation type="submission" date="2022-04" db="EMBL/GenBank/DDBJ databases">
        <title>A functionally conserved STORR gene fusion in Papaver species that diverged 16.8 million years ago.</title>
        <authorList>
            <person name="Catania T."/>
        </authorList>
    </citation>
    <scope>NUCLEOTIDE SEQUENCE</scope>
    <source>
        <strain evidence="3">S-188037</strain>
    </source>
</reference>
<dbReference type="PANTHER" id="PTHR47950:SF44">
    <property type="entry name" value="CYTOCHROME P450, FAMILY 76, SUBFAMILY C, POLYPEPTIDE 5-RELATED"/>
    <property type="match status" value="1"/>
</dbReference>
<dbReference type="InterPro" id="IPR017972">
    <property type="entry name" value="Cyt_P450_CS"/>
</dbReference>
<dbReference type="GO" id="GO:0016705">
    <property type="term" value="F:oxidoreductase activity, acting on paired donors, with incorporation or reduction of molecular oxygen"/>
    <property type="evidence" value="ECO:0007669"/>
    <property type="project" value="InterPro"/>
</dbReference>
<dbReference type="InterPro" id="IPR001128">
    <property type="entry name" value="Cyt_P450"/>
</dbReference>
<keyword evidence="2" id="KW-0560">Oxidoreductase</keyword>
<dbReference type="GO" id="GO:0004497">
    <property type="term" value="F:monooxygenase activity"/>
    <property type="evidence" value="ECO:0007669"/>
    <property type="project" value="UniProtKB-KW"/>
</dbReference>
<dbReference type="PROSITE" id="PS00086">
    <property type="entry name" value="CYTOCHROME_P450"/>
    <property type="match status" value="1"/>
</dbReference>
<evidence type="ECO:0000256" key="2">
    <source>
        <dbReference type="RuleBase" id="RU000461"/>
    </source>
</evidence>
<keyword evidence="2" id="KW-0349">Heme</keyword>
<keyword evidence="2" id="KW-0479">Metal-binding</keyword>
<keyword evidence="2" id="KW-0408">Iron</keyword>
<evidence type="ECO:0000313" key="4">
    <source>
        <dbReference type="Proteomes" id="UP001202328"/>
    </source>
</evidence>
<dbReference type="PANTHER" id="PTHR47950">
    <property type="entry name" value="CYTOCHROME P450, FAMILY 76, SUBFAMILY C, POLYPEPTIDE 5-RELATED"/>
    <property type="match status" value="1"/>
</dbReference>
<protein>
    <recommendedName>
        <fullName evidence="5">Cytochrome P450</fullName>
    </recommendedName>
</protein>
<comment type="caution">
    <text evidence="3">The sequence shown here is derived from an EMBL/GenBank/DDBJ whole genome shotgun (WGS) entry which is preliminary data.</text>
</comment>
<keyword evidence="2" id="KW-0503">Monooxygenase</keyword>
<dbReference type="Gene3D" id="1.10.630.10">
    <property type="entry name" value="Cytochrome P450"/>
    <property type="match status" value="1"/>
</dbReference>
<dbReference type="AlphaFoldDB" id="A0AAD4X997"/>
<comment type="similarity">
    <text evidence="1 2">Belongs to the cytochrome P450 family.</text>
</comment>
<dbReference type="PRINTS" id="PR00463">
    <property type="entry name" value="EP450I"/>
</dbReference>
<dbReference type="InterPro" id="IPR036396">
    <property type="entry name" value="Cyt_P450_sf"/>
</dbReference>
<name>A0AAD4X997_9MAGN</name>
<evidence type="ECO:0000313" key="3">
    <source>
        <dbReference type="EMBL" id="KAI3871191.1"/>
    </source>
</evidence>
<sequence>TIDYRGHHSRFLPFGAGRRICPGLPMVHQILPMVVGSVLQSFDWTLENGATPESIDMNETLEMSLNKSSPLRIIPKASAMQRSVQ</sequence>
<dbReference type="Proteomes" id="UP001202328">
    <property type="component" value="Unassembled WGS sequence"/>
</dbReference>
<dbReference type="EMBL" id="JAJJMB010013076">
    <property type="protein sequence ID" value="KAI3871191.1"/>
    <property type="molecule type" value="Genomic_DNA"/>
</dbReference>
<gene>
    <name evidence="3" type="ORF">MKW98_015091</name>
</gene>
<keyword evidence="4" id="KW-1185">Reference proteome</keyword>
<evidence type="ECO:0008006" key="5">
    <source>
        <dbReference type="Google" id="ProtNLM"/>
    </source>
</evidence>
<dbReference type="GO" id="GO:0033075">
    <property type="term" value="P:isoquinoline alkaloid biosynthetic process"/>
    <property type="evidence" value="ECO:0007669"/>
    <property type="project" value="UniProtKB-ARBA"/>
</dbReference>
<accession>A0AAD4X997</accession>